<gene>
    <name evidence="2" type="ORF">GCM10010492_25160</name>
</gene>
<dbReference type="InterPro" id="IPR048152">
    <property type="entry name" value="AMED_5909-like"/>
</dbReference>
<evidence type="ECO:0000256" key="1">
    <source>
        <dbReference type="SAM" id="MobiDB-lite"/>
    </source>
</evidence>
<proteinExistence type="predicted"/>
<dbReference type="NCBIfam" id="NF041510">
    <property type="entry name" value="AMED_5909_fam"/>
    <property type="match status" value="1"/>
</dbReference>
<feature type="region of interest" description="Disordered" evidence="1">
    <location>
        <begin position="75"/>
        <end position="94"/>
    </location>
</feature>
<keyword evidence="3" id="KW-1185">Reference proteome</keyword>
<reference evidence="2 3" key="1">
    <citation type="journal article" date="2019" name="Int. J. Syst. Evol. Microbiol.">
        <title>The Global Catalogue of Microorganisms (GCM) 10K type strain sequencing project: providing services to taxonomists for standard genome sequencing and annotation.</title>
        <authorList>
            <consortium name="The Broad Institute Genomics Platform"/>
            <consortium name="The Broad Institute Genome Sequencing Center for Infectious Disease"/>
            <person name="Wu L."/>
            <person name="Ma J."/>
        </authorList>
    </citation>
    <scope>NUCLEOTIDE SEQUENCE [LARGE SCALE GENOMIC DNA]</scope>
    <source>
        <strain evidence="2 3">JCM 3380</strain>
    </source>
</reference>
<comment type="caution">
    <text evidence="2">The sequence shown here is derived from an EMBL/GenBank/DDBJ whole genome shotgun (WGS) entry which is preliminary data.</text>
</comment>
<evidence type="ECO:0000313" key="3">
    <source>
        <dbReference type="Proteomes" id="UP001500416"/>
    </source>
</evidence>
<sequence length="94" mass="10842">MKRRRTDLWAEARAVQTLKDAHEALSRLIPAPNADERVWRTFYLRSARIYAQVAEVDRGHHHEALYWANRERQKGEQIEPAGGGDAAEEFDVDA</sequence>
<evidence type="ECO:0000313" key="2">
    <source>
        <dbReference type="EMBL" id="GAA0225867.1"/>
    </source>
</evidence>
<accession>A0ABN0TN47</accession>
<protein>
    <submittedName>
        <fullName evidence="2">AMED_5909 family protein</fullName>
    </submittedName>
</protein>
<dbReference type="RefSeq" id="WP_343933921.1">
    <property type="nucleotide sequence ID" value="NZ_BAAABU010000004.1"/>
</dbReference>
<organism evidence="2 3">
    <name type="scientific">Saccharothrix mutabilis subsp. mutabilis</name>
    <dbReference type="NCBI Taxonomy" id="66855"/>
    <lineage>
        <taxon>Bacteria</taxon>
        <taxon>Bacillati</taxon>
        <taxon>Actinomycetota</taxon>
        <taxon>Actinomycetes</taxon>
        <taxon>Pseudonocardiales</taxon>
        <taxon>Pseudonocardiaceae</taxon>
        <taxon>Saccharothrix</taxon>
    </lineage>
</organism>
<name>A0ABN0TN47_9PSEU</name>
<dbReference type="EMBL" id="BAAABU010000004">
    <property type="protein sequence ID" value="GAA0225867.1"/>
    <property type="molecule type" value="Genomic_DNA"/>
</dbReference>
<dbReference type="Proteomes" id="UP001500416">
    <property type="component" value="Unassembled WGS sequence"/>
</dbReference>